<dbReference type="Pfam" id="PF09810">
    <property type="entry name" value="Exo5"/>
    <property type="match status" value="2"/>
</dbReference>
<dbReference type="PANTHER" id="PTHR14464:SF4">
    <property type="entry name" value="EXONUCLEASE V"/>
    <property type="match status" value="1"/>
</dbReference>
<gene>
    <name evidence="3" type="ORF">K466DRAFT_7131</name>
</gene>
<dbReference type="GO" id="GO:0005739">
    <property type="term" value="C:mitochondrion"/>
    <property type="evidence" value="ECO:0007669"/>
    <property type="project" value="TreeGrafter"/>
</dbReference>
<sequence length="537" mass="60575">MISLSPSRPMPSYVSTRLRWPRTTHAAMLGARHLQDATTDRALPKTKPKPSPYKQFRWGNRPLSVNDLATPAWCEVKFEYDLRHGRRKKLAERPESFVTTEGKTIAVVQAVAAERDRITARGQTIHEALEREIQPKAVTVTVPSKIAEERWASRLVELFGSLQTLLKQGRCRELSVFGMIQDEIVVGSIDEIVLEPLPIPKPKSRPLRPVGPAASRSGHNEPSASRTPRKSGSKTSRQAVDILTRRYSLQLSDTKTRVRHSLPPSEDMYPSRIQLMLYHRLLSSLLASANSSIRSNPLDFQLFWKRAGVDPHRKFSDTFIDQTGLLPASIDPSLSDQSVFRGSSCLEDLTTAWLHAVKALNIANIDRSLTLVYRTQSAKRRRRTGKGTRRRKTSGRENASVSSSHQEMQGLAASMQTAPCSPTPTIEDSIDKEGMTVAELAKEAKILGKKTFGMDDPFLDEYLTRVLAWWHGQRPPQGVNVKLRRRCMTCEYRDGCEWREKQAEEALRSESGSRRAQARFIKAWSKVFTTPASTDRR</sequence>
<dbReference type="GO" id="GO:0045145">
    <property type="term" value="F:single-stranded DNA 5'-3' DNA exonuclease activity"/>
    <property type="evidence" value="ECO:0007669"/>
    <property type="project" value="InterPro"/>
</dbReference>
<name>A0A5C3PNN7_9APHY</name>
<evidence type="ECO:0000256" key="2">
    <source>
        <dbReference type="SAM" id="MobiDB-lite"/>
    </source>
</evidence>
<accession>A0A5C3PNN7</accession>
<evidence type="ECO:0008006" key="5">
    <source>
        <dbReference type="Google" id="ProtNLM"/>
    </source>
</evidence>
<dbReference type="AlphaFoldDB" id="A0A5C3PNN7"/>
<keyword evidence="4" id="KW-1185">Reference proteome</keyword>
<dbReference type="EMBL" id="ML211062">
    <property type="protein sequence ID" value="TFK89880.1"/>
    <property type="molecule type" value="Genomic_DNA"/>
</dbReference>
<evidence type="ECO:0000256" key="1">
    <source>
        <dbReference type="ARBA" id="ARBA00009797"/>
    </source>
</evidence>
<feature type="region of interest" description="Disordered" evidence="2">
    <location>
        <begin position="376"/>
        <end position="428"/>
    </location>
</feature>
<dbReference type="GO" id="GO:0036297">
    <property type="term" value="P:interstrand cross-link repair"/>
    <property type="evidence" value="ECO:0007669"/>
    <property type="project" value="TreeGrafter"/>
</dbReference>
<dbReference type="GO" id="GO:0005634">
    <property type="term" value="C:nucleus"/>
    <property type="evidence" value="ECO:0007669"/>
    <property type="project" value="TreeGrafter"/>
</dbReference>
<dbReference type="InParanoid" id="A0A5C3PNN7"/>
<feature type="compositionally biased region" description="Basic residues" evidence="2">
    <location>
        <begin position="377"/>
        <end position="393"/>
    </location>
</feature>
<dbReference type="FunCoup" id="A0A5C3PNN7">
    <property type="interactions" value="204"/>
</dbReference>
<reference evidence="3 4" key="1">
    <citation type="journal article" date="2019" name="Nat. Ecol. Evol.">
        <title>Megaphylogeny resolves global patterns of mushroom evolution.</title>
        <authorList>
            <person name="Varga T."/>
            <person name="Krizsan K."/>
            <person name="Foldi C."/>
            <person name="Dima B."/>
            <person name="Sanchez-Garcia M."/>
            <person name="Sanchez-Ramirez S."/>
            <person name="Szollosi G.J."/>
            <person name="Szarkandi J.G."/>
            <person name="Papp V."/>
            <person name="Albert L."/>
            <person name="Andreopoulos W."/>
            <person name="Angelini C."/>
            <person name="Antonin V."/>
            <person name="Barry K.W."/>
            <person name="Bougher N.L."/>
            <person name="Buchanan P."/>
            <person name="Buyck B."/>
            <person name="Bense V."/>
            <person name="Catcheside P."/>
            <person name="Chovatia M."/>
            <person name="Cooper J."/>
            <person name="Damon W."/>
            <person name="Desjardin D."/>
            <person name="Finy P."/>
            <person name="Geml J."/>
            <person name="Haridas S."/>
            <person name="Hughes K."/>
            <person name="Justo A."/>
            <person name="Karasinski D."/>
            <person name="Kautmanova I."/>
            <person name="Kiss B."/>
            <person name="Kocsube S."/>
            <person name="Kotiranta H."/>
            <person name="LaButti K.M."/>
            <person name="Lechner B.E."/>
            <person name="Liimatainen K."/>
            <person name="Lipzen A."/>
            <person name="Lukacs Z."/>
            <person name="Mihaltcheva S."/>
            <person name="Morgado L.N."/>
            <person name="Niskanen T."/>
            <person name="Noordeloos M.E."/>
            <person name="Ohm R.A."/>
            <person name="Ortiz-Santana B."/>
            <person name="Ovrebo C."/>
            <person name="Racz N."/>
            <person name="Riley R."/>
            <person name="Savchenko A."/>
            <person name="Shiryaev A."/>
            <person name="Soop K."/>
            <person name="Spirin V."/>
            <person name="Szebenyi C."/>
            <person name="Tomsovsky M."/>
            <person name="Tulloss R.E."/>
            <person name="Uehling J."/>
            <person name="Grigoriev I.V."/>
            <person name="Vagvolgyi C."/>
            <person name="Papp T."/>
            <person name="Martin F.M."/>
            <person name="Miettinen O."/>
            <person name="Hibbett D.S."/>
            <person name="Nagy L.G."/>
        </authorList>
    </citation>
    <scope>NUCLEOTIDE SEQUENCE [LARGE SCALE GENOMIC DNA]</scope>
    <source>
        <strain evidence="3 4">HHB13444</strain>
    </source>
</reference>
<evidence type="ECO:0000313" key="4">
    <source>
        <dbReference type="Proteomes" id="UP000308197"/>
    </source>
</evidence>
<organism evidence="3 4">
    <name type="scientific">Polyporus arcularius HHB13444</name>
    <dbReference type="NCBI Taxonomy" id="1314778"/>
    <lineage>
        <taxon>Eukaryota</taxon>
        <taxon>Fungi</taxon>
        <taxon>Dikarya</taxon>
        <taxon>Basidiomycota</taxon>
        <taxon>Agaricomycotina</taxon>
        <taxon>Agaricomycetes</taxon>
        <taxon>Polyporales</taxon>
        <taxon>Polyporaceae</taxon>
        <taxon>Polyporus</taxon>
    </lineage>
</organism>
<dbReference type="Proteomes" id="UP000308197">
    <property type="component" value="Unassembled WGS sequence"/>
</dbReference>
<dbReference type="InterPro" id="IPR019190">
    <property type="entry name" value="EXOV"/>
</dbReference>
<comment type="similarity">
    <text evidence="1">Belongs to the EXO5 family.</text>
</comment>
<proteinExistence type="inferred from homology"/>
<dbReference type="PANTHER" id="PTHR14464">
    <property type="entry name" value="EXONUCLEASE V"/>
    <property type="match status" value="1"/>
</dbReference>
<evidence type="ECO:0000313" key="3">
    <source>
        <dbReference type="EMBL" id="TFK89880.1"/>
    </source>
</evidence>
<protein>
    <recommendedName>
        <fullName evidence="5">Exonuclease V</fullName>
    </recommendedName>
</protein>
<feature type="compositionally biased region" description="Polar residues" evidence="2">
    <location>
        <begin position="414"/>
        <end position="426"/>
    </location>
</feature>
<feature type="compositionally biased region" description="Polar residues" evidence="2">
    <location>
        <begin position="397"/>
        <end position="407"/>
    </location>
</feature>
<feature type="region of interest" description="Disordered" evidence="2">
    <location>
        <begin position="200"/>
        <end position="237"/>
    </location>
</feature>